<dbReference type="OrthoDB" id="447422at2759"/>
<accession>A0A813CRU3</accession>
<proteinExistence type="predicted"/>
<dbReference type="EMBL" id="CAJNJA010103207">
    <property type="protein sequence ID" value="CAE7945170.1"/>
    <property type="molecule type" value="Genomic_DNA"/>
</dbReference>
<comment type="caution">
    <text evidence="2">The sequence shown here is derived from an EMBL/GenBank/DDBJ whole genome shotgun (WGS) entry which is preliminary data.</text>
</comment>
<feature type="region of interest" description="Disordered" evidence="1">
    <location>
        <begin position="36"/>
        <end position="61"/>
    </location>
</feature>
<dbReference type="Proteomes" id="UP000601435">
    <property type="component" value="Unassembled WGS sequence"/>
</dbReference>
<keyword evidence="3" id="KW-1185">Reference proteome</keyword>
<evidence type="ECO:0000256" key="1">
    <source>
        <dbReference type="SAM" id="MobiDB-lite"/>
    </source>
</evidence>
<reference evidence="2" key="1">
    <citation type="submission" date="2021-02" db="EMBL/GenBank/DDBJ databases">
        <authorList>
            <person name="Dougan E. K."/>
            <person name="Rhodes N."/>
            <person name="Thang M."/>
            <person name="Chan C."/>
        </authorList>
    </citation>
    <scope>NUCLEOTIDE SEQUENCE</scope>
</reference>
<evidence type="ECO:0000313" key="2">
    <source>
        <dbReference type="EMBL" id="CAE7945170.1"/>
    </source>
</evidence>
<gene>
    <name evidence="2" type="primary">SLC8A1</name>
    <name evidence="2" type="ORF">SNEC2469_LOCUS35518</name>
</gene>
<name>A0A813CRU3_9DINO</name>
<evidence type="ECO:0000313" key="3">
    <source>
        <dbReference type="Proteomes" id="UP000601435"/>
    </source>
</evidence>
<dbReference type="AlphaFoldDB" id="A0A813CRU3"/>
<organism evidence="2 3">
    <name type="scientific">Symbiodinium necroappetens</name>
    <dbReference type="NCBI Taxonomy" id="1628268"/>
    <lineage>
        <taxon>Eukaryota</taxon>
        <taxon>Sar</taxon>
        <taxon>Alveolata</taxon>
        <taxon>Dinophyceae</taxon>
        <taxon>Suessiales</taxon>
        <taxon>Symbiodiniaceae</taxon>
        <taxon>Symbiodinium</taxon>
    </lineage>
</organism>
<protein>
    <submittedName>
        <fullName evidence="2">SLC8A1 protein</fullName>
    </submittedName>
</protein>
<sequence length="102" mass="11298">MAQSTPTTSLTDSPRTFALLEKAKVQLMQCARRRPSMDLTAAESAEPISLKGWKGPLPPSLLGNRQVLQQPRLRTEKSKEVHALEIDSPNSMQRAEVVRAMS</sequence>